<accession>A0A6L2PX44</accession>
<dbReference type="InterPro" id="IPR043502">
    <property type="entry name" value="DNA/RNA_pol_sf"/>
</dbReference>
<evidence type="ECO:0000256" key="1">
    <source>
        <dbReference type="SAM" id="MobiDB-lite"/>
    </source>
</evidence>
<dbReference type="PANTHER" id="PTHR33568:SF3">
    <property type="entry name" value="DNA-DIRECTED DNA POLYMERASE"/>
    <property type="match status" value="1"/>
</dbReference>
<evidence type="ECO:0000313" key="3">
    <source>
        <dbReference type="Proteomes" id="UP000502823"/>
    </source>
</evidence>
<dbReference type="PANTHER" id="PTHR33568">
    <property type="entry name" value="DNA POLYMERASE"/>
    <property type="match status" value="1"/>
</dbReference>
<dbReference type="Gene3D" id="3.90.1600.10">
    <property type="entry name" value="Palm domain of DNA polymerase"/>
    <property type="match status" value="1"/>
</dbReference>
<keyword evidence="3" id="KW-1185">Reference proteome</keyword>
<dbReference type="GO" id="GO:0071897">
    <property type="term" value="P:DNA biosynthetic process"/>
    <property type="evidence" value="ECO:0007669"/>
    <property type="project" value="UniProtKB-ARBA"/>
</dbReference>
<dbReference type="AlphaFoldDB" id="A0A6L2PX44"/>
<feature type="region of interest" description="Disordered" evidence="1">
    <location>
        <begin position="482"/>
        <end position="501"/>
    </location>
</feature>
<dbReference type="InParanoid" id="A0A6L2PX44"/>
<dbReference type="EMBL" id="BLKM01005966">
    <property type="protein sequence ID" value="GFG35832.1"/>
    <property type="molecule type" value="Genomic_DNA"/>
</dbReference>
<dbReference type="OrthoDB" id="8196304at2759"/>
<name>A0A6L2PX44_COPFO</name>
<evidence type="ECO:0000313" key="2">
    <source>
        <dbReference type="EMBL" id="GFG35832.1"/>
    </source>
</evidence>
<protein>
    <recommendedName>
        <fullName evidence="4">DNA-directed DNA polymerase</fullName>
    </recommendedName>
</protein>
<dbReference type="InterPro" id="IPR023211">
    <property type="entry name" value="DNA_pol_palm_dom_sf"/>
</dbReference>
<proteinExistence type="predicted"/>
<dbReference type="Proteomes" id="UP000502823">
    <property type="component" value="Unassembled WGS sequence"/>
</dbReference>
<comment type="caution">
    <text evidence="2">The sequence shown here is derived from an EMBL/GenBank/DDBJ whole genome shotgun (WGS) entry which is preliminary data.</text>
</comment>
<gene>
    <name evidence="2" type="ORF">Cfor_01159</name>
</gene>
<reference evidence="3" key="1">
    <citation type="submission" date="2020-01" db="EMBL/GenBank/DDBJ databases">
        <title>Draft genome sequence of the Termite Coptotermes fromosanus.</title>
        <authorList>
            <person name="Itakura S."/>
            <person name="Yosikawa Y."/>
            <person name="Umezawa K."/>
        </authorList>
    </citation>
    <scope>NUCLEOTIDE SEQUENCE [LARGE SCALE GENOMIC DNA]</scope>
</reference>
<evidence type="ECO:0008006" key="4">
    <source>
        <dbReference type="Google" id="ProtNLM"/>
    </source>
</evidence>
<dbReference type="SUPFAM" id="SSF56672">
    <property type="entry name" value="DNA/RNA polymerases"/>
    <property type="match status" value="1"/>
</dbReference>
<sequence length="501" mass="57604">MGEKCRDIQSVFRKEGLIKCSILPPKKLLHSVLPYRCNNKLLFCLCKTCAIQQNSNSDCTHETVLRERWVMDEERLAVQKGYEVIQIFEVYEYKVTQYNRETGDGVLFVQYINTFLKLKAEASGHLSWVRTPEDEDRYIQYFFDNEGIRAAMQLKPSKRALAKLCVNSFGGKLSERNNRAKSKVVIDLHELYNFLATRCVEVTHLLFATDDVVWVTWRISEEEKIPGLPHTNEVIGAYVTAAVRLKLYSYLDSSGEKALYCDTDSAIYVQKETEAPLVECGDRSEDMTNELRPGEYIEKIVSAGSKNYAYRVGGEPHFKGGIIWCYNEKTAVLYEQLSELDSKKIQFHERLSEKFQKVKGEPRLIILADLLNGFYSKSISVLFTRGGHHCNISGRRRNISLNAKSLVLLKNVRDKNQFKHLAHQVFPENCTSLYKAYLDATQRPHCYLPLDLSQDLEDQLRVRTIVFPTEYPPVIYSPDVEDVQTNKEKLSRSPCPKDSNA</sequence>
<organism evidence="2 3">
    <name type="scientific">Coptotermes formosanus</name>
    <name type="common">Formosan subterranean termite</name>
    <dbReference type="NCBI Taxonomy" id="36987"/>
    <lineage>
        <taxon>Eukaryota</taxon>
        <taxon>Metazoa</taxon>
        <taxon>Ecdysozoa</taxon>
        <taxon>Arthropoda</taxon>
        <taxon>Hexapoda</taxon>
        <taxon>Insecta</taxon>
        <taxon>Pterygota</taxon>
        <taxon>Neoptera</taxon>
        <taxon>Polyneoptera</taxon>
        <taxon>Dictyoptera</taxon>
        <taxon>Blattodea</taxon>
        <taxon>Blattoidea</taxon>
        <taxon>Termitoidae</taxon>
        <taxon>Rhinotermitidae</taxon>
        <taxon>Coptotermes</taxon>
    </lineage>
</organism>